<comment type="caution">
    <text evidence="1">The sequence shown here is derived from an EMBL/GenBank/DDBJ whole genome shotgun (WGS) entry which is preliminary data.</text>
</comment>
<name>D6STL2_9BACT</name>
<protein>
    <submittedName>
        <fullName evidence="1">Mn2+dependent serine/threonine protein kinase</fullName>
    </submittedName>
</protein>
<reference evidence="1" key="1">
    <citation type="submission" date="2010-05" db="EMBL/GenBank/DDBJ databases">
        <title>The draft genome of Desulfonatronospira thiodismutans ASO3-1.</title>
        <authorList>
            <consortium name="US DOE Joint Genome Institute (JGI-PGF)"/>
            <person name="Lucas S."/>
            <person name="Copeland A."/>
            <person name="Lapidus A."/>
            <person name="Cheng J.-F."/>
            <person name="Bruce D."/>
            <person name="Goodwin L."/>
            <person name="Pitluck S."/>
            <person name="Chertkov O."/>
            <person name="Brettin T."/>
            <person name="Detter J.C."/>
            <person name="Han C."/>
            <person name="Land M.L."/>
            <person name="Hauser L."/>
            <person name="Kyrpides N."/>
            <person name="Mikhailova N."/>
            <person name="Muyzer G."/>
            <person name="Woyke T."/>
        </authorList>
    </citation>
    <scope>NUCLEOTIDE SEQUENCE [LARGE SCALE GENOMIC DNA]</scope>
    <source>
        <strain evidence="1">ASO3-1</strain>
    </source>
</reference>
<accession>D6STL2</accession>
<dbReference type="Gene3D" id="1.10.510.10">
    <property type="entry name" value="Transferase(Phosphotransferase) domain 1"/>
    <property type="match status" value="1"/>
</dbReference>
<dbReference type="Pfam" id="PF06293">
    <property type="entry name" value="Kdo"/>
    <property type="match status" value="1"/>
</dbReference>
<keyword evidence="2" id="KW-1185">Reference proteome</keyword>
<dbReference type="SUPFAM" id="SSF56112">
    <property type="entry name" value="Protein kinase-like (PK-like)"/>
    <property type="match status" value="1"/>
</dbReference>
<gene>
    <name evidence="1" type="ORF">Dthio_PD1367</name>
</gene>
<dbReference type="RefSeq" id="WP_008871377.1">
    <property type="nucleotide sequence ID" value="NZ_ACJN02000003.1"/>
</dbReference>
<evidence type="ECO:0000313" key="2">
    <source>
        <dbReference type="Proteomes" id="UP000005496"/>
    </source>
</evidence>
<keyword evidence="1" id="KW-0418">Kinase</keyword>
<organism evidence="1 2">
    <name type="scientific">Desulfonatronospira thiodismutans ASO3-1</name>
    <dbReference type="NCBI Taxonomy" id="555779"/>
    <lineage>
        <taxon>Bacteria</taxon>
        <taxon>Pseudomonadati</taxon>
        <taxon>Thermodesulfobacteriota</taxon>
        <taxon>Desulfovibrionia</taxon>
        <taxon>Desulfovibrionales</taxon>
        <taxon>Desulfonatronovibrionaceae</taxon>
        <taxon>Desulfonatronospira</taxon>
    </lineage>
</organism>
<dbReference type="eggNOG" id="COG3642">
    <property type="taxonomic scope" value="Bacteria"/>
</dbReference>
<dbReference type="InterPro" id="IPR011009">
    <property type="entry name" value="Kinase-like_dom_sf"/>
</dbReference>
<dbReference type="AlphaFoldDB" id="D6STL2"/>
<proteinExistence type="predicted"/>
<dbReference type="EMBL" id="ACJN02000003">
    <property type="protein sequence ID" value="EFI34028.1"/>
    <property type="molecule type" value="Genomic_DNA"/>
</dbReference>
<dbReference type="Proteomes" id="UP000005496">
    <property type="component" value="Unassembled WGS sequence"/>
</dbReference>
<sequence length="281" mass="32942">MKVDESLFSALPYRPEILREKNLYAMGHPDLVPILKKLAEEPDLDLPGQSQVIKEHPNLIVQTSLLTDDNFPWPRQVIKQFRWRGIQNYLASPLKKSKAVKSYLAACHLLKHGLGTPLPLGAVEVRRWGFVSGSAYLCESVDDFVDLKQYRKALPDGKIYMEKVLQMLAGYTLRMHDTGMMHKDLNLRNFLLAGPRGDYSLYLVDLNRAWCRKSVPLWFRAMDLSRLDLKHWYPQFYKYYCQGRFHEKTILKMAAWTRTWRRQWRRMAVGSSDLRHKIGMK</sequence>
<evidence type="ECO:0000313" key="1">
    <source>
        <dbReference type="EMBL" id="EFI34028.1"/>
    </source>
</evidence>
<keyword evidence="1" id="KW-0808">Transferase</keyword>
<dbReference type="GO" id="GO:0004674">
    <property type="term" value="F:protein serine/threonine kinase activity"/>
    <property type="evidence" value="ECO:0007669"/>
    <property type="project" value="UniProtKB-KW"/>
</dbReference>
<keyword evidence="1" id="KW-0723">Serine/threonine-protein kinase</keyword>
<dbReference type="OrthoDB" id="9782725at2"/>